<evidence type="ECO:0000256" key="4">
    <source>
        <dbReference type="ARBA" id="ARBA00033751"/>
    </source>
</evidence>
<dbReference type="InterPro" id="IPR036527">
    <property type="entry name" value="SCP2_sterol-bd_dom_sf"/>
</dbReference>
<dbReference type="InterPro" id="IPR036866">
    <property type="entry name" value="RibonucZ/Hydroxyglut_hydro"/>
</dbReference>
<evidence type="ECO:0000256" key="5">
    <source>
        <dbReference type="SAM" id="SignalP"/>
    </source>
</evidence>
<dbReference type="InterPro" id="IPR044097">
    <property type="entry name" value="Bds1/SdsA1_MBL-fold"/>
</dbReference>
<gene>
    <name evidence="7" type="ORF">ACFFF7_06520</name>
</gene>
<dbReference type="Pfam" id="PF14864">
    <property type="entry name" value="Alkyl_sulf_C"/>
    <property type="match status" value="1"/>
</dbReference>
<dbReference type="Pfam" id="PF14863">
    <property type="entry name" value="Alkyl_sulf_dimr"/>
    <property type="match status" value="1"/>
</dbReference>
<sequence>MRLHALSAGLLVSLAAAPAQANPAPQPKSASPATAARQAEVAGALPAEDGRDADFAARGFIATRTDPLIVNAKGRQVWRSDAYAFVEGAAPATVNPSLWREMTHLKRSGLFKVADDVWQVRGFDVSNMTVVKGATGWIVIDPLTTRETAAAAMELVNAQLGQRPVSAVIYSHSHADHFGGVRGVIDEADAAARKVPILAPARFLEESASENIMAGAAMGRRANYQFGAGLFPGPTGQMGSGIGMGVAAGEITLIAPTDTIANTGETRTIDGVPLEFQIVSGSEAPSELNVYIAPAKAFLSAEMSTCSLHNILTPRGAKVRDTHAWAGYLDEALRLYGQRSDVVLSSHCWPRFGQAEVAGMLASQRDNYRYLHDQTVRLMNRGETMVEIAEDLKQPASLAAQWYNHGYYGTYSHNSKAVYQFYLGWYDANPANLNPWPPAERARKSVAAMGGAKKVLTLAKQAMGAGDYRWSSDLLSQAVFADPANLAARAMLADSFEQQGYQAESGIWRNQFLSAARDLREGYKAGATNTQSADLIAAVPTQLLLDSVATRFDPARFGGRKLAINLVMPERKETAGVELTGTTMIARMEPASNAGVTITAPRRLLLALLFLKLPLEQLEMGGLKIEGDRAAAQAWLDALDPLTAGFNIAEP</sequence>
<dbReference type="EMBL" id="JBHLTL010000004">
    <property type="protein sequence ID" value="MFC0589063.1"/>
    <property type="molecule type" value="Genomic_DNA"/>
</dbReference>
<evidence type="ECO:0000256" key="3">
    <source>
        <dbReference type="ARBA" id="ARBA00022833"/>
    </source>
</evidence>
<dbReference type="InterPro" id="IPR052195">
    <property type="entry name" value="Bact_Alkyl/Aryl-Sulfatase"/>
</dbReference>
<dbReference type="SMART" id="SM00849">
    <property type="entry name" value="Lactamase_B"/>
    <property type="match status" value="1"/>
</dbReference>
<dbReference type="RefSeq" id="WP_379480570.1">
    <property type="nucleotide sequence ID" value="NZ_JBHLTL010000004.1"/>
</dbReference>
<keyword evidence="1" id="KW-0479">Metal-binding</keyword>
<protein>
    <submittedName>
        <fullName evidence="7">Alkyl/aryl-sulfatase</fullName>
    </submittedName>
</protein>
<feature type="domain" description="Metallo-beta-lactamase" evidence="6">
    <location>
        <begin position="125"/>
        <end position="347"/>
    </location>
</feature>
<keyword evidence="8" id="KW-1185">Reference proteome</keyword>
<feature type="signal peptide" evidence="5">
    <location>
        <begin position="1"/>
        <end position="21"/>
    </location>
</feature>
<dbReference type="Gene3D" id="1.25.40.880">
    <property type="entry name" value="Alkyl sulfatase, dimerisation domain"/>
    <property type="match status" value="1"/>
</dbReference>
<dbReference type="InterPro" id="IPR038536">
    <property type="entry name" value="Alkyl/aryl-sulf_dimr_sf"/>
</dbReference>
<dbReference type="SUPFAM" id="SSF55718">
    <property type="entry name" value="SCP-like"/>
    <property type="match status" value="1"/>
</dbReference>
<dbReference type="SUPFAM" id="SSF56281">
    <property type="entry name" value="Metallo-hydrolase/oxidoreductase"/>
    <property type="match status" value="1"/>
</dbReference>
<dbReference type="PANTHER" id="PTHR43223:SF1">
    <property type="entry name" value="ALKYL_ARYL-SULFATASE BDS1"/>
    <property type="match status" value="1"/>
</dbReference>
<evidence type="ECO:0000256" key="2">
    <source>
        <dbReference type="ARBA" id="ARBA00022801"/>
    </source>
</evidence>
<evidence type="ECO:0000313" key="7">
    <source>
        <dbReference type="EMBL" id="MFC0589063.1"/>
    </source>
</evidence>
<evidence type="ECO:0000256" key="1">
    <source>
        <dbReference type="ARBA" id="ARBA00022723"/>
    </source>
</evidence>
<dbReference type="Pfam" id="PF00753">
    <property type="entry name" value="Lactamase_B"/>
    <property type="match status" value="1"/>
</dbReference>
<dbReference type="InterPro" id="IPR029229">
    <property type="entry name" value="Alkyl_sulf_C"/>
</dbReference>
<proteinExistence type="inferred from homology"/>
<name>A0ABV6PJ29_9SPHN</name>
<keyword evidence="3" id="KW-0862">Zinc</keyword>
<evidence type="ECO:0000259" key="6">
    <source>
        <dbReference type="SMART" id="SM00849"/>
    </source>
</evidence>
<dbReference type="InterPro" id="IPR001279">
    <property type="entry name" value="Metallo-B-lactamas"/>
</dbReference>
<dbReference type="Gene3D" id="3.60.15.30">
    <property type="entry name" value="Metallo-beta-lactamase domain"/>
    <property type="match status" value="1"/>
</dbReference>
<accession>A0ABV6PJ29</accession>
<dbReference type="CDD" id="cd07710">
    <property type="entry name" value="arylsulfatase_Sdsa1-like_MBL-fold"/>
    <property type="match status" value="1"/>
</dbReference>
<dbReference type="InterPro" id="IPR029228">
    <property type="entry name" value="Alkyl_sulf_dimr"/>
</dbReference>
<dbReference type="Gene3D" id="3.30.1050.10">
    <property type="entry name" value="SCP2 sterol-binding domain"/>
    <property type="match status" value="1"/>
</dbReference>
<organism evidence="7 8">
    <name type="scientific">Novosphingobium aquiterrae</name>
    <dbReference type="NCBI Taxonomy" id="624388"/>
    <lineage>
        <taxon>Bacteria</taxon>
        <taxon>Pseudomonadati</taxon>
        <taxon>Pseudomonadota</taxon>
        <taxon>Alphaproteobacteria</taxon>
        <taxon>Sphingomonadales</taxon>
        <taxon>Sphingomonadaceae</taxon>
        <taxon>Novosphingobium</taxon>
    </lineage>
</organism>
<keyword evidence="5" id="KW-0732">Signal</keyword>
<comment type="similarity">
    <text evidence="4">Belongs to the metallo-beta-lactamase superfamily. Type III sulfatase family.</text>
</comment>
<comment type="caution">
    <text evidence="7">The sequence shown here is derived from an EMBL/GenBank/DDBJ whole genome shotgun (WGS) entry which is preliminary data.</text>
</comment>
<keyword evidence="2" id="KW-0378">Hydrolase</keyword>
<evidence type="ECO:0000313" key="8">
    <source>
        <dbReference type="Proteomes" id="UP001589943"/>
    </source>
</evidence>
<feature type="chain" id="PRO_5046162415" evidence="5">
    <location>
        <begin position="22"/>
        <end position="651"/>
    </location>
</feature>
<dbReference type="Proteomes" id="UP001589943">
    <property type="component" value="Unassembled WGS sequence"/>
</dbReference>
<reference evidence="7 8" key="1">
    <citation type="submission" date="2024-09" db="EMBL/GenBank/DDBJ databases">
        <authorList>
            <person name="Sun Q."/>
            <person name="Mori K."/>
        </authorList>
    </citation>
    <scope>NUCLEOTIDE SEQUENCE [LARGE SCALE GENOMIC DNA]</scope>
    <source>
        <strain evidence="7 8">NCAIM B.02537</strain>
    </source>
</reference>
<dbReference type="PANTHER" id="PTHR43223">
    <property type="entry name" value="ALKYL/ARYL-SULFATASE"/>
    <property type="match status" value="1"/>
</dbReference>